<dbReference type="Proteomes" id="UP000197097">
    <property type="component" value="Unassembled WGS sequence"/>
</dbReference>
<protein>
    <recommendedName>
        <fullName evidence="3">DUF924 domain-containing protein</fullName>
    </recommendedName>
</protein>
<proteinExistence type="predicted"/>
<accession>A0A246JTP0</accession>
<sequence length="218" mass="24847">MTESPAQPWHDVLDFWFPEGRSKDVDTETHRKHWFWRMQGGADEAIVARFPELTARGAEGGLDHWASDPEGRLSLIILLDQFSRSLWRGTPRAFTQDAAALKLALTGLATGHYEALDTPWFKIAFTQPLGHCEGPDHLERIDLLIRLRGEIASTAPEHLQPIYRSLVKQAEDVRQVVATFGRHPHRNEILGRQSMPAEQEYLGEGDFPHLRAFQPERL</sequence>
<name>A0A246JTP0_9SPHN</name>
<dbReference type="Gene3D" id="1.20.58.320">
    <property type="entry name" value="TPR-like"/>
    <property type="match status" value="1"/>
</dbReference>
<dbReference type="RefSeq" id="WP_088473119.1">
    <property type="nucleotide sequence ID" value="NZ_NISJ01000006.1"/>
</dbReference>
<evidence type="ECO:0008006" key="3">
    <source>
        <dbReference type="Google" id="ProtNLM"/>
    </source>
</evidence>
<reference evidence="1 2" key="1">
    <citation type="journal article" date="2002" name="Int. J. Syst. Evol. Microbiol.">
        <title>Sphingopyxis witflariensis sp. nov., isolated from activated sludge.</title>
        <authorList>
            <person name="Kampfer P."/>
            <person name="Witzenberger R."/>
            <person name="Denner E.B."/>
            <person name="Busse H.J."/>
            <person name="Neef A."/>
        </authorList>
    </citation>
    <scope>NUCLEOTIDE SEQUENCE [LARGE SCALE GENOMIC DNA]</scope>
    <source>
        <strain evidence="1 2">DSM 14551</strain>
    </source>
</reference>
<dbReference type="Pfam" id="PF06041">
    <property type="entry name" value="DUF924"/>
    <property type="match status" value="1"/>
</dbReference>
<dbReference type="SUPFAM" id="SSF48452">
    <property type="entry name" value="TPR-like"/>
    <property type="match status" value="1"/>
</dbReference>
<comment type="caution">
    <text evidence="1">The sequence shown here is derived from an EMBL/GenBank/DDBJ whole genome shotgun (WGS) entry which is preliminary data.</text>
</comment>
<dbReference type="InterPro" id="IPR011990">
    <property type="entry name" value="TPR-like_helical_dom_sf"/>
</dbReference>
<dbReference type="AlphaFoldDB" id="A0A246JTP0"/>
<gene>
    <name evidence="1" type="ORF">CDQ91_12820</name>
</gene>
<dbReference type="Gene3D" id="1.25.40.10">
    <property type="entry name" value="Tetratricopeptide repeat domain"/>
    <property type="match status" value="1"/>
</dbReference>
<keyword evidence="2" id="KW-1185">Reference proteome</keyword>
<dbReference type="InterPro" id="IPR010323">
    <property type="entry name" value="DUF924"/>
</dbReference>
<evidence type="ECO:0000313" key="2">
    <source>
        <dbReference type="Proteomes" id="UP000197097"/>
    </source>
</evidence>
<dbReference type="OrthoDB" id="7593450at2"/>
<organism evidence="1 2">
    <name type="scientific">Sphingopyxis witflariensis</name>
    <dbReference type="NCBI Taxonomy" id="173675"/>
    <lineage>
        <taxon>Bacteria</taxon>
        <taxon>Pseudomonadati</taxon>
        <taxon>Pseudomonadota</taxon>
        <taxon>Alphaproteobacteria</taxon>
        <taxon>Sphingomonadales</taxon>
        <taxon>Sphingomonadaceae</taxon>
        <taxon>Sphingopyxis</taxon>
    </lineage>
</organism>
<dbReference type="EMBL" id="NISJ01000006">
    <property type="protein sequence ID" value="OWQ96374.1"/>
    <property type="molecule type" value="Genomic_DNA"/>
</dbReference>
<evidence type="ECO:0000313" key="1">
    <source>
        <dbReference type="EMBL" id="OWQ96374.1"/>
    </source>
</evidence>